<dbReference type="Gene3D" id="3.90.550.10">
    <property type="entry name" value="Spore Coat Polysaccharide Biosynthesis Protein SpsA, Chain A"/>
    <property type="match status" value="1"/>
</dbReference>
<comment type="caution">
    <text evidence="1">The sequence shown here is derived from an EMBL/GenBank/DDBJ whole genome shotgun (WGS) entry which is preliminary data.</text>
</comment>
<dbReference type="AlphaFoldDB" id="A0A937W029"/>
<dbReference type="SUPFAM" id="SSF53448">
    <property type="entry name" value="Nucleotide-diphospho-sugar transferases"/>
    <property type="match status" value="1"/>
</dbReference>
<sequence length="81" mass="9259">MQTVSNPLWGIILAGGDGQRLQAFIRARCGEERPKQYCTFLGKKSMLRQTVSRVERLIVPERLQVVTLSQEGTLYGMSHWH</sequence>
<evidence type="ECO:0000313" key="2">
    <source>
        <dbReference type="Proteomes" id="UP000712673"/>
    </source>
</evidence>
<dbReference type="EMBL" id="VGLS01000082">
    <property type="protein sequence ID" value="MBM3222999.1"/>
    <property type="molecule type" value="Genomic_DNA"/>
</dbReference>
<dbReference type="InterPro" id="IPR029044">
    <property type="entry name" value="Nucleotide-diphossugar_trans"/>
</dbReference>
<accession>A0A937W029</accession>
<reference evidence="1" key="1">
    <citation type="submission" date="2019-03" db="EMBL/GenBank/DDBJ databases">
        <title>Lake Tanganyika Metagenome-Assembled Genomes (MAGs).</title>
        <authorList>
            <person name="Tran P."/>
        </authorList>
    </citation>
    <scope>NUCLEOTIDE SEQUENCE</scope>
    <source>
        <strain evidence="1">K_DeepCast_65m_m2_066</strain>
    </source>
</reference>
<proteinExistence type="predicted"/>
<name>A0A937W029_UNCTE</name>
<evidence type="ECO:0000313" key="1">
    <source>
        <dbReference type="EMBL" id="MBM3222999.1"/>
    </source>
</evidence>
<dbReference type="Proteomes" id="UP000712673">
    <property type="component" value="Unassembled WGS sequence"/>
</dbReference>
<protein>
    <submittedName>
        <fullName evidence="1">Uncharacterized protein</fullName>
    </submittedName>
</protein>
<gene>
    <name evidence="1" type="ORF">FJZ47_04240</name>
</gene>
<organism evidence="1 2">
    <name type="scientific">Tectimicrobiota bacterium</name>
    <dbReference type="NCBI Taxonomy" id="2528274"/>
    <lineage>
        <taxon>Bacteria</taxon>
        <taxon>Pseudomonadati</taxon>
        <taxon>Nitrospinota/Tectimicrobiota group</taxon>
        <taxon>Candidatus Tectimicrobiota</taxon>
    </lineage>
</organism>